<comment type="caution">
    <text evidence="1">The sequence shown here is derived from an EMBL/GenBank/DDBJ whole genome shotgun (WGS) entry which is preliminary data.</text>
</comment>
<feature type="non-terminal residue" evidence="1">
    <location>
        <position position="1"/>
    </location>
</feature>
<evidence type="ECO:0000313" key="1">
    <source>
        <dbReference type="EMBL" id="CAK9094315.1"/>
    </source>
</evidence>
<accession>A0ABP0R3X5</accession>
<gene>
    <name evidence="1" type="ORF">CCMP2556_LOCUS44990</name>
</gene>
<organism evidence="1 2">
    <name type="scientific">Durusdinium trenchii</name>
    <dbReference type="NCBI Taxonomy" id="1381693"/>
    <lineage>
        <taxon>Eukaryota</taxon>
        <taxon>Sar</taxon>
        <taxon>Alveolata</taxon>
        <taxon>Dinophyceae</taxon>
        <taxon>Suessiales</taxon>
        <taxon>Symbiodiniaceae</taxon>
        <taxon>Durusdinium</taxon>
    </lineage>
</organism>
<feature type="non-terminal residue" evidence="1">
    <location>
        <position position="69"/>
    </location>
</feature>
<evidence type="ECO:0000313" key="2">
    <source>
        <dbReference type="Proteomes" id="UP001642484"/>
    </source>
</evidence>
<dbReference type="Proteomes" id="UP001642484">
    <property type="component" value="Unassembled WGS sequence"/>
</dbReference>
<dbReference type="EMBL" id="CAXAMN010025318">
    <property type="protein sequence ID" value="CAK9094315.1"/>
    <property type="molecule type" value="Genomic_DNA"/>
</dbReference>
<protein>
    <submittedName>
        <fullName evidence="1">Uncharacterized protein</fullName>
    </submittedName>
</protein>
<keyword evidence="2" id="KW-1185">Reference proteome</keyword>
<reference evidence="1 2" key="1">
    <citation type="submission" date="2024-02" db="EMBL/GenBank/DDBJ databases">
        <authorList>
            <person name="Chen Y."/>
            <person name="Shah S."/>
            <person name="Dougan E. K."/>
            <person name="Thang M."/>
            <person name="Chan C."/>
        </authorList>
    </citation>
    <scope>NUCLEOTIDE SEQUENCE [LARGE SCALE GENOMIC DNA]</scope>
</reference>
<name>A0ABP0R3X5_9DINO</name>
<sequence length="69" mass="7658">VNVMDYDVAAMLKENGDAMNFRYKLSSKSKLNCFVPKAVESSADMHNLRGTILGAAFAEHFDALPKLKH</sequence>
<proteinExistence type="predicted"/>